<feature type="signal peptide" evidence="9">
    <location>
        <begin position="1"/>
        <end position="24"/>
    </location>
</feature>
<dbReference type="InterPro" id="IPR003423">
    <property type="entry name" value="OMP_efflux"/>
</dbReference>
<keyword evidence="3 9" id="KW-1134">Transmembrane beta strand</keyword>
<evidence type="ECO:0000256" key="3">
    <source>
        <dbReference type="ARBA" id="ARBA00022452"/>
    </source>
</evidence>
<dbReference type="Pfam" id="PF02321">
    <property type="entry name" value="OEP"/>
    <property type="match status" value="2"/>
</dbReference>
<reference evidence="10" key="1">
    <citation type="journal article" date="2014" name="Int. J. Syst. Evol. Microbiol.">
        <title>Complete genome sequence of Corynebacterium casei LMG S-19264T (=DSM 44701T), isolated from a smear-ripened cheese.</title>
        <authorList>
            <consortium name="US DOE Joint Genome Institute (JGI-PGF)"/>
            <person name="Walter F."/>
            <person name="Albersmeier A."/>
            <person name="Kalinowski J."/>
            <person name="Ruckert C."/>
        </authorList>
    </citation>
    <scope>NUCLEOTIDE SEQUENCE</scope>
    <source>
        <strain evidence="10">KCTC 32422</strain>
    </source>
</reference>
<dbReference type="RefSeq" id="WP_189541693.1">
    <property type="nucleotide sequence ID" value="NZ_BMZD01000005.1"/>
</dbReference>
<keyword evidence="6 9" id="KW-0472">Membrane</keyword>
<keyword evidence="8 9" id="KW-0449">Lipoprotein</keyword>
<dbReference type="Gene3D" id="2.20.200.10">
    <property type="entry name" value="Outer membrane efflux proteins (OEP)"/>
    <property type="match status" value="1"/>
</dbReference>
<keyword evidence="4 9" id="KW-0812">Transmembrane</keyword>
<evidence type="ECO:0000313" key="10">
    <source>
        <dbReference type="EMBL" id="GHA01731.1"/>
    </source>
</evidence>
<comment type="similarity">
    <text evidence="2 9">Belongs to the outer membrane factor (OMF) (TC 1.B.17) family.</text>
</comment>
<keyword evidence="5 9" id="KW-0732">Signal</keyword>
<evidence type="ECO:0000256" key="5">
    <source>
        <dbReference type="ARBA" id="ARBA00022729"/>
    </source>
</evidence>
<evidence type="ECO:0000256" key="7">
    <source>
        <dbReference type="ARBA" id="ARBA00023139"/>
    </source>
</evidence>
<dbReference type="Proteomes" id="UP000634139">
    <property type="component" value="Unassembled WGS sequence"/>
</dbReference>
<evidence type="ECO:0000256" key="2">
    <source>
        <dbReference type="ARBA" id="ARBA00007613"/>
    </source>
</evidence>
<dbReference type="PANTHER" id="PTHR30203">
    <property type="entry name" value="OUTER MEMBRANE CATION EFFLUX PROTEIN"/>
    <property type="match status" value="1"/>
</dbReference>
<keyword evidence="7 9" id="KW-0564">Palmitate</keyword>
<accession>A0A918VJV6</accession>
<organism evidence="10 11">
    <name type="scientific">Novosphingobium arvoryzae</name>
    <dbReference type="NCBI Taxonomy" id="1256514"/>
    <lineage>
        <taxon>Bacteria</taxon>
        <taxon>Pseudomonadati</taxon>
        <taxon>Pseudomonadota</taxon>
        <taxon>Alphaproteobacteria</taxon>
        <taxon>Sphingomonadales</taxon>
        <taxon>Sphingomonadaceae</taxon>
        <taxon>Novosphingobium</taxon>
    </lineage>
</organism>
<dbReference type="SUPFAM" id="SSF56954">
    <property type="entry name" value="Outer membrane efflux proteins (OEP)"/>
    <property type="match status" value="1"/>
</dbReference>
<protein>
    <submittedName>
        <fullName evidence="10">Multidrug resistance protein</fullName>
    </submittedName>
</protein>
<dbReference type="Gene3D" id="1.20.1600.10">
    <property type="entry name" value="Outer membrane efflux proteins (OEP)"/>
    <property type="match status" value="1"/>
</dbReference>
<evidence type="ECO:0000256" key="6">
    <source>
        <dbReference type="ARBA" id="ARBA00023136"/>
    </source>
</evidence>
<feature type="chain" id="PRO_5038172071" evidence="9">
    <location>
        <begin position="25"/>
        <end position="484"/>
    </location>
</feature>
<sequence>MQYGSSTGQRLAVLALSGVLAACAVPPAPRAAAPLKTGEALGDVQGLSGEAAEFPADRWWTAYGDAGLDALIEEALAKSPDMALAAARIRAADAASERAGGTLLPTLTVDGALGGNKQSYNLGIPAQFVPKGVIETGKLSATLGLNLDLWGRNRAALAAARGEAQAARVDAAQARLMLASGIALSWGNLAQLTASRDLALRSVDALSGIERLTGERVRAGIDNRADHELATARRAGAEQALAALNELIALERNRLAALIGAGPDRAERMPVPAPDLSRTAGVPANLAANLLGRRPDIVAARLRAEAAAARVTSARRAFYPDINLAAVAGLQSLGLDQLFASGSTFANFGPAISLPIFDGARLNSNYNAAEAGFDEAVARYDQTLLAALREVADVLDSRRALAERLLAARTAARSATEAARLARLRHGQGIANLLQVLSAEDAALANQRALAELEARAFLLDVTLVRALGGGFTAPAADTEQTDR</sequence>
<comment type="caution">
    <text evidence="10">The sequence shown here is derived from an EMBL/GenBank/DDBJ whole genome shotgun (WGS) entry which is preliminary data.</text>
</comment>
<dbReference type="PANTHER" id="PTHR30203:SF20">
    <property type="entry name" value="MULTIDRUG RESISTANCE OUTER MEMBRANE PROTEIN MDTP-RELATED"/>
    <property type="match status" value="1"/>
</dbReference>
<evidence type="ECO:0000256" key="1">
    <source>
        <dbReference type="ARBA" id="ARBA00004370"/>
    </source>
</evidence>
<evidence type="ECO:0000256" key="4">
    <source>
        <dbReference type="ARBA" id="ARBA00022692"/>
    </source>
</evidence>
<dbReference type="GO" id="GO:0015562">
    <property type="term" value="F:efflux transmembrane transporter activity"/>
    <property type="evidence" value="ECO:0007669"/>
    <property type="project" value="InterPro"/>
</dbReference>
<dbReference type="AlphaFoldDB" id="A0A918VJV6"/>
<evidence type="ECO:0000256" key="9">
    <source>
        <dbReference type="RuleBase" id="RU362097"/>
    </source>
</evidence>
<reference evidence="10" key="2">
    <citation type="submission" date="2020-09" db="EMBL/GenBank/DDBJ databases">
        <authorList>
            <person name="Sun Q."/>
            <person name="Kim S."/>
        </authorList>
    </citation>
    <scope>NUCLEOTIDE SEQUENCE</scope>
    <source>
        <strain evidence="10">KCTC 32422</strain>
    </source>
</reference>
<evidence type="ECO:0000256" key="8">
    <source>
        <dbReference type="ARBA" id="ARBA00023288"/>
    </source>
</evidence>
<evidence type="ECO:0000313" key="11">
    <source>
        <dbReference type="Proteomes" id="UP000634139"/>
    </source>
</evidence>
<dbReference type="GO" id="GO:0005886">
    <property type="term" value="C:plasma membrane"/>
    <property type="evidence" value="ECO:0007669"/>
    <property type="project" value="UniProtKB-SubCell"/>
</dbReference>
<gene>
    <name evidence="10" type="ORF">GCM10011617_23130</name>
</gene>
<comment type="subcellular location">
    <subcellularLocation>
        <location evidence="9">Cell membrane</location>
        <topology evidence="9">Lipid-anchor</topology>
    </subcellularLocation>
    <subcellularLocation>
        <location evidence="1">Membrane</location>
    </subcellularLocation>
</comment>
<name>A0A918VJV6_9SPHN</name>
<proteinExistence type="inferred from homology"/>
<dbReference type="InterPro" id="IPR010131">
    <property type="entry name" value="MdtP/NodT-like"/>
</dbReference>
<dbReference type="EMBL" id="BMZD01000005">
    <property type="protein sequence ID" value="GHA01731.1"/>
    <property type="molecule type" value="Genomic_DNA"/>
</dbReference>
<keyword evidence="11" id="KW-1185">Reference proteome</keyword>
<dbReference type="NCBIfam" id="TIGR01845">
    <property type="entry name" value="outer_NodT"/>
    <property type="match status" value="1"/>
</dbReference>